<dbReference type="RefSeq" id="WP_032078907.1">
    <property type="nucleotide sequence ID" value="NZ_CP020953.1"/>
</dbReference>
<feature type="domain" description="Penicillin-binding protein transpeptidase" evidence="3">
    <location>
        <begin position="377"/>
        <end position="592"/>
    </location>
</feature>
<keyword evidence="6" id="KW-1185">Reference proteome</keyword>
<dbReference type="Proteomes" id="UP000244910">
    <property type="component" value="Chromosome"/>
</dbReference>
<name>A0A2U8DNU4_9CLOT</name>
<feature type="transmembrane region" description="Helical" evidence="2">
    <location>
        <begin position="180"/>
        <end position="201"/>
    </location>
</feature>
<keyword evidence="2" id="KW-0812">Transmembrane</keyword>
<dbReference type="CDD" id="cd07341">
    <property type="entry name" value="M56_BlaR1_MecR1_like"/>
    <property type="match status" value="1"/>
</dbReference>
<evidence type="ECO:0000313" key="6">
    <source>
        <dbReference type="Proteomes" id="UP000244910"/>
    </source>
</evidence>
<dbReference type="GO" id="GO:0008658">
    <property type="term" value="F:penicillin binding"/>
    <property type="evidence" value="ECO:0007669"/>
    <property type="project" value="InterPro"/>
</dbReference>
<gene>
    <name evidence="5" type="ORF">B9W14_07995</name>
</gene>
<sequence>MYNLFFIHFLLSTFILSILGIFILLFKRILKKHISIQWQYNIWFLFLIILVIPFIPNKFFNWININNFSFYKVALNNDNIKNIFTFNHTANSIIQNSNGFQDFTISVNHSIPEYLNTFFMVIWILGVLVLIITSLFCNHKLSHIKKSIHPLEDQKIEKAFEEFANDIGTNRKFILGKSSLVEAPITFGLFIPHIVLPANIINQLSENDIKYILLHELNHYKNKDILVNYIMLIFQALYWFNPFIWFLFNEMRIDREIACDISVLKMIDKSCYIDYGNAIINFAYKTLKVSSLAISSSIGGSKHQLKKRIQEISNFTKESKALNIKSILIFMFIGCLILSQTPIISAAAYRNNLYDFKEDSVSYENLGSYFNGFDGSFVLYNLKSNQYSIYNKNKSVLRVSPDSTYKIFSGLFGLESGIIQIKDTNINWTGINYPYVTWNKNQNLYSAMQNSVNWYFQSLDEQLGMKNLQTHFRQIHYGNCNFSGGISNYWIESSLKISPIEQVQLLKNFYTNKYKFKEENIKAIKNAIKISEKDKNVLSGKTGTGTVNGKNINGWFIGYVEKNDNIYFFATNIQNNNYASGSNASKITLAILKDKNIY</sequence>
<dbReference type="Pfam" id="PF00905">
    <property type="entry name" value="Transpeptidase"/>
    <property type="match status" value="1"/>
</dbReference>
<comment type="similarity">
    <text evidence="1">Belongs to the peptidase M56 family.</text>
</comment>
<feature type="transmembrane region" description="Helical" evidence="2">
    <location>
        <begin position="38"/>
        <end position="55"/>
    </location>
</feature>
<protein>
    <submittedName>
        <fullName evidence="5">BlaR1 family beta-lactam sensor/signal transducer</fullName>
    </submittedName>
</protein>
<dbReference type="InterPro" id="IPR012338">
    <property type="entry name" value="Beta-lactam/transpept-like"/>
</dbReference>
<accession>A0A2U8DNU4</accession>
<dbReference type="PANTHER" id="PTHR34978:SF3">
    <property type="entry name" value="SLR0241 PROTEIN"/>
    <property type="match status" value="1"/>
</dbReference>
<feature type="transmembrane region" description="Helical" evidence="2">
    <location>
        <begin position="327"/>
        <end position="349"/>
    </location>
</feature>
<dbReference type="Pfam" id="PF05569">
    <property type="entry name" value="Peptidase_M56"/>
    <property type="match status" value="1"/>
</dbReference>
<feature type="transmembrane region" description="Helical" evidence="2">
    <location>
        <begin position="6"/>
        <end position="26"/>
    </location>
</feature>
<dbReference type="SUPFAM" id="SSF56601">
    <property type="entry name" value="beta-lactamase/transpeptidase-like"/>
    <property type="match status" value="1"/>
</dbReference>
<proteinExistence type="inferred from homology"/>
<dbReference type="PANTHER" id="PTHR34978">
    <property type="entry name" value="POSSIBLE SENSOR-TRANSDUCER PROTEIN BLAR"/>
    <property type="match status" value="1"/>
</dbReference>
<keyword evidence="2" id="KW-1133">Transmembrane helix</keyword>
<evidence type="ECO:0000256" key="1">
    <source>
        <dbReference type="ARBA" id="ARBA00011075"/>
    </source>
</evidence>
<reference evidence="6" key="1">
    <citation type="submission" date="2017-04" db="EMBL/GenBank/DDBJ databases">
        <authorList>
            <person name="Song Y."/>
            <person name="Cho B.-K."/>
        </authorList>
    </citation>
    <scope>NUCLEOTIDE SEQUENCE [LARGE SCALE GENOMIC DNA]</scope>
    <source>
        <strain evidence="6">SL1</strain>
    </source>
</reference>
<feature type="transmembrane region" description="Helical" evidence="2">
    <location>
        <begin position="118"/>
        <end position="137"/>
    </location>
</feature>
<feature type="domain" description="Peptidase M56" evidence="4">
    <location>
        <begin position="11"/>
        <end position="311"/>
    </location>
</feature>
<dbReference type="KEGG" id="cdrk:B9W14_07995"/>
<evidence type="ECO:0000256" key="2">
    <source>
        <dbReference type="SAM" id="Phobius"/>
    </source>
</evidence>
<keyword evidence="2" id="KW-0472">Membrane</keyword>
<feature type="transmembrane region" description="Helical" evidence="2">
    <location>
        <begin position="226"/>
        <end position="248"/>
    </location>
</feature>
<dbReference type="InterPro" id="IPR008756">
    <property type="entry name" value="Peptidase_M56"/>
</dbReference>
<dbReference type="EMBL" id="CP020953">
    <property type="protein sequence ID" value="AWI04437.1"/>
    <property type="molecule type" value="Genomic_DNA"/>
</dbReference>
<organism evidence="5 6">
    <name type="scientific">Clostridium drakei</name>
    <dbReference type="NCBI Taxonomy" id="332101"/>
    <lineage>
        <taxon>Bacteria</taxon>
        <taxon>Bacillati</taxon>
        <taxon>Bacillota</taxon>
        <taxon>Clostridia</taxon>
        <taxon>Eubacteriales</taxon>
        <taxon>Clostridiaceae</taxon>
        <taxon>Clostridium</taxon>
    </lineage>
</organism>
<evidence type="ECO:0000259" key="4">
    <source>
        <dbReference type="Pfam" id="PF05569"/>
    </source>
</evidence>
<dbReference type="InterPro" id="IPR052173">
    <property type="entry name" value="Beta-lactam_resp_regulator"/>
</dbReference>
<dbReference type="InterPro" id="IPR001460">
    <property type="entry name" value="PCN-bd_Tpept"/>
</dbReference>
<evidence type="ECO:0000259" key="3">
    <source>
        <dbReference type="Pfam" id="PF00905"/>
    </source>
</evidence>
<dbReference type="Gene3D" id="3.40.710.10">
    <property type="entry name" value="DD-peptidase/beta-lactamase superfamily"/>
    <property type="match status" value="1"/>
</dbReference>
<dbReference type="AlphaFoldDB" id="A0A2U8DNU4"/>
<dbReference type="Gene3D" id="3.30.2010.10">
    <property type="entry name" value="Metalloproteases ('zincins'), catalytic domain"/>
    <property type="match status" value="1"/>
</dbReference>
<dbReference type="OrthoDB" id="9762883at2"/>
<dbReference type="NCBIfam" id="NF000326">
    <property type="entry name" value="blaR1_generic"/>
    <property type="match status" value="1"/>
</dbReference>
<evidence type="ECO:0000313" key="5">
    <source>
        <dbReference type="EMBL" id="AWI04437.1"/>
    </source>
</evidence>